<comment type="caution">
    <text evidence="3">The sequence shown here is derived from an EMBL/GenBank/DDBJ whole genome shotgun (WGS) entry which is preliminary data.</text>
</comment>
<keyword evidence="4" id="KW-1185">Reference proteome</keyword>
<keyword evidence="1" id="KW-0863">Zinc-finger</keyword>
<dbReference type="PANTHER" id="PTHR46632:SF16">
    <property type="entry name" value="E3 UBIQUITIN-PROTEIN LIGASE SINA-LIKE 10"/>
    <property type="match status" value="1"/>
</dbReference>
<dbReference type="AlphaFoldDB" id="A0A507D193"/>
<dbReference type="PROSITE" id="PS50089">
    <property type="entry name" value="ZF_RING_2"/>
    <property type="match status" value="1"/>
</dbReference>
<dbReference type="OrthoDB" id="10421658at2759"/>
<proteinExistence type="predicted"/>
<dbReference type="Proteomes" id="UP000320333">
    <property type="component" value="Unassembled WGS sequence"/>
</dbReference>
<sequence>MNITPSDLTCCVCLENINFPIIQCANGSNPHFVCIKCRHRLGQKCPQCKTESLFHNKQLQVTLTPFLESCTNENCKMQVLKWNLNEHVEDCDYKKHKCFICQRKVLSRKTLQSHFESKCKTGIVQRNMTPIEFNGWDLNKQGFKVELNEDLNEGGVLTTHDAVVLIYRNECSKWVIAPIALTKLPSKATITTIKLTPNDAIVESIVHTTCASSPSEPVFIEVEQANSVFITTKRKESNNTRSPSGDAIGQFLERIHMAQGVESDDD</sequence>
<evidence type="ECO:0000256" key="1">
    <source>
        <dbReference type="PROSITE-ProRule" id="PRU00175"/>
    </source>
</evidence>
<dbReference type="GO" id="GO:0008270">
    <property type="term" value="F:zinc ion binding"/>
    <property type="evidence" value="ECO:0007669"/>
    <property type="project" value="UniProtKB-KW"/>
</dbReference>
<evidence type="ECO:0000313" key="4">
    <source>
        <dbReference type="Proteomes" id="UP000320333"/>
    </source>
</evidence>
<reference evidence="3 4" key="1">
    <citation type="journal article" date="2019" name="Sci. Rep.">
        <title>Comparative genomics of chytrid fungi reveal insights into the obligate biotrophic and pathogenic lifestyle of Synchytrium endobioticum.</title>
        <authorList>
            <person name="van de Vossenberg B.T.L.H."/>
            <person name="Warris S."/>
            <person name="Nguyen H.D.T."/>
            <person name="van Gent-Pelzer M.P.E."/>
            <person name="Joly D.L."/>
            <person name="van de Geest H.C."/>
            <person name="Bonants P.J.M."/>
            <person name="Smith D.S."/>
            <person name="Levesque C.A."/>
            <person name="van der Lee T.A.J."/>
        </authorList>
    </citation>
    <scope>NUCLEOTIDE SEQUENCE [LARGE SCALE GENOMIC DNA]</scope>
    <source>
        <strain evidence="3 4">CBS 675.73</strain>
    </source>
</reference>
<dbReference type="Gene3D" id="3.30.40.10">
    <property type="entry name" value="Zinc/RING finger domain, C3HC4 (zinc finger)"/>
    <property type="match status" value="1"/>
</dbReference>
<dbReference type="InterPro" id="IPR044286">
    <property type="entry name" value="SINL_plant"/>
</dbReference>
<evidence type="ECO:0000313" key="3">
    <source>
        <dbReference type="EMBL" id="TPX45213.1"/>
    </source>
</evidence>
<keyword evidence="1" id="KW-0479">Metal-binding</keyword>
<gene>
    <name evidence="3" type="ORF">CcCBS67573_g10378</name>
</gene>
<keyword evidence="1" id="KW-0862">Zinc</keyword>
<feature type="domain" description="RING-type" evidence="2">
    <location>
        <begin position="10"/>
        <end position="49"/>
    </location>
</feature>
<dbReference type="SUPFAM" id="SSF49599">
    <property type="entry name" value="TRAF domain-like"/>
    <property type="match status" value="1"/>
</dbReference>
<dbReference type="EMBL" id="QEAP01001438">
    <property type="protein sequence ID" value="TPX45213.1"/>
    <property type="molecule type" value="Genomic_DNA"/>
</dbReference>
<dbReference type="InterPro" id="IPR001841">
    <property type="entry name" value="Znf_RING"/>
</dbReference>
<accession>A0A507D193</accession>
<dbReference type="InterPro" id="IPR013083">
    <property type="entry name" value="Znf_RING/FYVE/PHD"/>
</dbReference>
<dbReference type="PANTHER" id="PTHR46632">
    <property type="entry name" value="E3 UBIQUITIN-PROTEIN LIGASE SINA-LIKE 4"/>
    <property type="match status" value="1"/>
</dbReference>
<evidence type="ECO:0000259" key="2">
    <source>
        <dbReference type="PROSITE" id="PS50089"/>
    </source>
</evidence>
<protein>
    <recommendedName>
        <fullName evidence="2">RING-type domain-containing protein</fullName>
    </recommendedName>
</protein>
<organism evidence="3 4">
    <name type="scientific">Chytriomyces confervae</name>
    <dbReference type="NCBI Taxonomy" id="246404"/>
    <lineage>
        <taxon>Eukaryota</taxon>
        <taxon>Fungi</taxon>
        <taxon>Fungi incertae sedis</taxon>
        <taxon>Chytridiomycota</taxon>
        <taxon>Chytridiomycota incertae sedis</taxon>
        <taxon>Chytridiomycetes</taxon>
        <taxon>Chytridiales</taxon>
        <taxon>Chytriomycetaceae</taxon>
        <taxon>Chytriomyces</taxon>
    </lineage>
</organism>
<name>A0A507D193_9FUNG</name>